<dbReference type="Proteomes" id="UP000192731">
    <property type="component" value="Unassembled WGS sequence"/>
</dbReference>
<dbReference type="RefSeq" id="WP_084052262.1">
    <property type="nucleotide sequence ID" value="NZ_FWWT01000008.1"/>
</dbReference>
<keyword evidence="3" id="KW-1185">Reference proteome</keyword>
<protein>
    <recommendedName>
        <fullName evidence="1">Inner membrane protein YgaP-like transmembrane domain-containing protein</fullName>
    </recommendedName>
</protein>
<reference evidence="2 3" key="1">
    <citation type="submission" date="2017-04" db="EMBL/GenBank/DDBJ databases">
        <authorList>
            <person name="Afonso C.L."/>
            <person name="Miller P.J."/>
            <person name="Scott M.A."/>
            <person name="Spackman E."/>
            <person name="Goraichik I."/>
            <person name="Dimitrov K.M."/>
            <person name="Suarez D.L."/>
            <person name="Swayne D.E."/>
        </authorList>
    </citation>
    <scope>NUCLEOTIDE SEQUENCE [LARGE SCALE GENOMIC DNA]</scope>
    <source>
        <strain evidence="2 3">DSM 11270</strain>
    </source>
</reference>
<dbReference type="Pfam" id="PF11127">
    <property type="entry name" value="YgaP-like_TM"/>
    <property type="match status" value="1"/>
</dbReference>
<proteinExistence type="predicted"/>
<gene>
    <name evidence="2" type="ORF">SAMN00017405_1017</name>
</gene>
<name>A0A1W1UQ73_DESTI</name>
<sequence>MKKNISDMEAFIRLWAGFSMLGVGIARDSSSMTILGSGKIAEGLFKYCPVKHLFQVTTKHKEIFAEKKEDITETIKETVNDTVEEGLGAF</sequence>
<dbReference type="OrthoDB" id="5405951at2"/>
<organism evidence="2 3">
    <name type="scientific">Desulfonispora thiosulfatigenes DSM 11270</name>
    <dbReference type="NCBI Taxonomy" id="656914"/>
    <lineage>
        <taxon>Bacteria</taxon>
        <taxon>Bacillati</taxon>
        <taxon>Bacillota</taxon>
        <taxon>Clostridia</taxon>
        <taxon>Eubacteriales</taxon>
        <taxon>Peptococcaceae</taxon>
        <taxon>Desulfonispora</taxon>
    </lineage>
</organism>
<feature type="domain" description="Inner membrane protein YgaP-like transmembrane" evidence="1">
    <location>
        <begin position="1"/>
        <end position="61"/>
    </location>
</feature>
<accession>A0A1W1UQ73</accession>
<dbReference type="STRING" id="656914.SAMN00017405_1017"/>
<dbReference type="InterPro" id="IPR021309">
    <property type="entry name" value="YgaP-like_TM"/>
</dbReference>
<dbReference type="AlphaFoldDB" id="A0A1W1UQ73"/>
<dbReference type="EMBL" id="FWWT01000008">
    <property type="protein sequence ID" value="SMB83247.1"/>
    <property type="molecule type" value="Genomic_DNA"/>
</dbReference>
<evidence type="ECO:0000259" key="1">
    <source>
        <dbReference type="Pfam" id="PF11127"/>
    </source>
</evidence>
<evidence type="ECO:0000313" key="2">
    <source>
        <dbReference type="EMBL" id="SMB83247.1"/>
    </source>
</evidence>
<evidence type="ECO:0000313" key="3">
    <source>
        <dbReference type="Proteomes" id="UP000192731"/>
    </source>
</evidence>